<keyword evidence="2" id="KW-0479">Metal-binding</keyword>
<dbReference type="SMART" id="SM00471">
    <property type="entry name" value="HDc"/>
    <property type="match status" value="1"/>
</dbReference>
<dbReference type="Pfam" id="PF01966">
    <property type="entry name" value="HD"/>
    <property type="match status" value="1"/>
</dbReference>
<evidence type="ECO:0000256" key="5">
    <source>
        <dbReference type="ARBA" id="ARBA00023004"/>
    </source>
</evidence>
<evidence type="ECO:0000256" key="2">
    <source>
        <dbReference type="ARBA" id="ARBA00022723"/>
    </source>
</evidence>
<dbReference type="Proteomes" id="UP001332931">
    <property type="component" value="Unassembled WGS sequence"/>
</dbReference>
<dbReference type="EC" id="3.6.1.41" evidence="1"/>
<evidence type="ECO:0000256" key="4">
    <source>
        <dbReference type="ARBA" id="ARBA00022801"/>
    </source>
</evidence>
<proteinExistence type="predicted"/>
<reference evidence="8 9" key="1">
    <citation type="submission" date="2024-01" db="EMBL/GenBank/DDBJ databases">
        <title>Description of Olsenella sp. nov., isolated from pig feces.</title>
        <authorList>
            <person name="Chang Y.-H."/>
        </authorList>
    </citation>
    <scope>NUCLEOTIDE SEQUENCE [LARGE SCALE GENOMIC DNA]</scope>
    <source>
        <strain evidence="8 9">YH-ols2223</strain>
    </source>
</reference>
<keyword evidence="3" id="KW-0547">Nucleotide-binding</keyword>
<dbReference type="PROSITE" id="PS51831">
    <property type="entry name" value="HD"/>
    <property type="match status" value="1"/>
</dbReference>
<organism evidence="8 9">
    <name type="scientific">Olsenella absiana</name>
    <dbReference type="NCBI Taxonomy" id="3115222"/>
    <lineage>
        <taxon>Bacteria</taxon>
        <taxon>Bacillati</taxon>
        <taxon>Actinomycetota</taxon>
        <taxon>Coriobacteriia</taxon>
        <taxon>Coriobacteriales</taxon>
        <taxon>Atopobiaceae</taxon>
        <taxon>Olsenella</taxon>
    </lineage>
</organism>
<comment type="caution">
    <text evidence="8">The sequence shown here is derived from an EMBL/GenBank/DDBJ whole genome shotgun (WGS) entry which is preliminary data.</text>
</comment>
<keyword evidence="9" id="KW-1185">Reference proteome</keyword>
<dbReference type="InterPro" id="IPR051094">
    <property type="entry name" value="Diverse_Catalytic_Enzymes"/>
</dbReference>
<dbReference type="PANTHER" id="PTHR35795">
    <property type="entry name" value="SLR1885 PROTEIN"/>
    <property type="match status" value="1"/>
</dbReference>
<dbReference type="Gene3D" id="1.10.3210.10">
    <property type="entry name" value="Hypothetical protein af1432"/>
    <property type="match status" value="1"/>
</dbReference>
<dbReference type="CDD" id="cd00077">
    <property type="entry name" value="HDc"/>
    <property type="match status" value="1"/>
</dbReference>
<evidence type="ECO:0000313" key="8">
    <source>
        <dbReference type="EMBL" id="MEE6147248.1"/>
    </source>
</evidence>
<feature type="domain" description="HD" evidence="7">
    <location>
        <begin position="52"/>
        <end position="167"/>
    </location>
</feature>
<dbReference type="RefSeq" id="WP_330958013.1">
    <property type="nucleotide sequence ID" value="NZ_JAZGJQ010000003.1"/>
</dbReference>
<dbReference type="InterPro" id="IPR003607">
    <property type="entry name" value="HD/PDEase_dom"/>
</dbReference>
<keyword evidence="5" id="KW-0408">Iron</keyword>
<evidence type="ECO:0000256" key="6">
    <source>
        <dbReference type="ARBA" id="ARBA00049417"/>
    </source>
</evidence>
<dbReference type="PANTHER" id="PTHR35795:SF1">
    <property type="entry name" value="BIS(5'-NUCLEOSYL)-TETRAPHOSPHATASE, SYMMETRICAL"/>
    <property type="match status" value="1"/>
</dbReference>
<gene>
    <name evidence="8" type="primary">yqeK</name>
    <name evidence="8" type="ORF">VXJ25_04470</name>
</gene>
<accession>A0ABU7R9H7</accession>
<comment type="catalytic activity">
    <reaction evidence="6">
        <text>P(1),P(4)-bis(5'-adenosyl) tetraphosphate + H2O = 2 ADP + 2 H(+)</text>
        <dbReference type="Rhea" id="RHEA:24252"/>
        <dbReference type="ChEBI" id="CHEBI:15377"/>
        <dbReference type="ChEBI" id="CHEBI:15378"/>
        <dbReference type="ChEBI" id="CHEBI:58141"/>
        <dbReference type="ChEBI" id="CHEBI:456216"/>
        <dbReference type="EC" id="3.6.1.41"/>
    </reaction>
</comment>
<protein>
    <recommendedName>
        <fullName evidence="1">bis(5'-nucleosyl)-tetraphosphatase (symmetrical)</fullName>
        <ecNumber evidence="1">3.6.1.41</ecNumber>
    </recommendedName>
</protein>
<evidence type="ECO:0000313" key="9">
    <source>
        <dbReference type="Proteomes" id="UP001332931"/>
    </source>
</evidence>
<name>A0ABU7R9H7_9ACTN</name>
<dbReference type="GO" id="GO:0008803">
    <property type="term" value="F:bis(5'-nucleosyl)-tetraphosphatase (symmetrical) activity"/>
    <property type="evidence" value="ECO:0007669"/>
    <property type="project" value="UniProtKB-EC"/>
</dbReference>
<sequence length="234" mass="25528">MGKPHDGKREGSREPGAWLPVAGEASFDEGQLALMDEIERDLRARLAARPRRLAHSLSVADTACHLALLYGADPFDARVAGLLHDWDKALEPEELLRRAREEGLDLGVDLELVEPLLHGILAARELPERYPMLAAPVFQAIARHTTAAEDMSPLDEVVFVADGIEPLRRESAGIARTRSLVGRASLDDVFWESFTGGIVYVIEGARYLYPGTIDVYNAIAARRARGAAAGNALK</sequence>
<dbReference type="EMBL" id="JAZGJQ010000003">
    <property type="protein sequence ID" value="MEE6147248.1"/>
    <property type="molecule type" value="Genomic_DNA"/>
</dbReference>
<evidence type="ECO:0000256" key="1">
    <source>
        <dbReference type="ARBA" id="ARBA00012506"/>
    </source>
</evidence>
<dbReference type="InterPro" id="IPR005249">
    <property type="entry name" value="YqeK"/>
</dbReference>
<dbReference type="NCBIfam" id="TIGR00488">
    <property type="entry name" value="bis(5'-nucleosyl)-tetraphosphatase (symmetrical) YqeK"/>
    <property type="match status" value="1"/>
</dbReference>
<evidence type="ECO:0000256" key="3">
    <source>
        <dbReference type="ARBA" id="ARBA00022741"/>
    </source>
</evidence>
<dbReference type="InterPro" id="IPR006674">
    <property type="entry name" value="HD_domain"/>
</dbReference>
<evidence type="ECO:0000259" key="7">
    <source>
        <dbReference type="PROSITE" id="PS51831"/>
    </source>
</evidence>
<dbReference type="SUPFAM" id="SSF109604">
    <property type="entry name" value="HD-domain/PDEase-like"/>
    <property type="match status" value="1"/>
</dbReference>
<keyword evidence="4 8" id="KW-0378">Hydrolase</keyword>